<gene>
    <name evidence="1" type="ORF">BST27_18565</name>
</gene>
<evidence type="ECO:0000313" key="2">
    <source>
        <dbReference type="Proteomes" id="UP000192739"/>
    </source>
</evidence>
<evidence type="ECO:0000313" key="1">
    <source>
        <dbReference type="EMBL" id="ORB00267.1"/>
    </source>
</evidence>
<dbReference type="Proteomes" id="UP000192739">
    <property type="component" value="Unassembled WGS sequence"/>
</dbReference>
<comment type="caution">
    <text evidence="1">The sequence shown here is derived from an EMBL/GenBank/DDBJ whole genome shotgun (WGS) entry which is preliminary data.</text>
</comment>
<keyword evidence="2" id="KW-1185">Reference proteome</keyword>
<protein>
    <submittedName>
        <fullName evidence="1">Uncharacterized protein</fullName>
    </submittedName>
</protein>
<dbReference type="STRING" id="28445.BHQ20_11835"/>
<sequence>MSAHTDDFDMTQFPHIFNAVLDVMPTRDAWLARFAEQPGGTTVLPGDDDWLTVLHRGDVVMRLHLDAFKPGAILSDAKIMIGGEWQQVRLEWRDG</sequence>
<organism evidence="1 2">
    <name type="scientific">Mycobacterium intermedium</name>
    <dbReference type="NCBI Taxonomy" id="28445"/>
    <lineage>
        <taxon>Bacteria</taxon>
        <taxon>Bacillati</taxon>
        <taxon>Actinomycetota</taxon>
        <taxon>Actinomycetes</taxon>
        <taxon>Mycobacteriales</taxon>
        <taxon>Mycobacteriaceae</taxon>
        <taxon>Mycobacterium</taxon>
        <taxon>Mycobacterium simiae complex</taxon>
    </lineage>
</organism>
<proteinExistence type="predicted"/>
<name>A0A1E3SF08_MYCIE</name>
<accession>A0A1E3SF08</accession>
<dbReference type="RefSeq" id="WP_069419327.1">
    <property type="nucleotide sequence ID" value="NZ_CBCRZH010000050.1"/>
</dbReference>
<reference evidence="1 2" key="1">
    <citation type="submission" date="2017-02" db="EMBL/GenBank/DDBJ databases">
        <title>The new phylogeny of genus Mycobacterium.</title>
        <authorList>
            <person name="Tortoli E."/>
            <person name="Trovato A."/>
            <person name="Cirillo D.M."/>
        </authorList>
    </citation>
    <scope>NUCLEOTIDE SEQUENCE [LARGE SCALE GENOMIC DNA]</scope>
    <source>
        <strain evidence="1 2">DSM 44049</strain>
    </source>
</reference>
<dbReference type="AlphaFoldDB" id="A0A1E3SF08"/>
<dbReference type="EMBL" id="MVHT01000054">
    <property type="protein sequence ID" value="ORB00267.1"/>
    <property type="molecule type" value="Genomic_DNA"/>
</dbReference>